<evidence type="ECO:0000256" key="1">
    <source>
        <dbReference type="SAM" id="MobiDB-lite"/>
    </source>
</evidence>
<name>A0ABS8Y9B9_DATST</name>
<evidence type="ECO:0000313" key="3">
    <source>
        <dbReference type="Proteomes" id="UP000823775"/>
    </source>
</evidence>
<comment type="caution">
    <text evidence="2">The sequence shown here is derived from an EMBL/GenBank/DDBJ whole genome shotgun (WGS) entry which is preliminary data.</text>
</comment>
<feature type="compositionally biased region" description="Polar residues" evidence="1">
    <location>
        <begin position="88"/>
        <end position="101"/>
    </location>
</feature>
<keyword evidence="3" id="KW-1185">Reference proteome</keyword>
<feature type="compositionally biased region" description="Acidic residues" evidence="1">
    <location>
        <begin position="39"/>
        <end position="68"/>
    </location>
</feature>
<gene>
    <name evidence="2" type="ORF">HAX54_023925</name>
</gene>
<reference evidence="2 3" key="1">
    <citation type="journal article" date="2021" name="BMC Genomics">
        <title>Datura genome reveals duplications of psychoactive alkaloid biosynthetic genes and high mutation rate following tissue culture.</title>
        <authorList>
            <person name="Rajewski A."/>
            <person name="Carter-House D."/>
            <person name="Stajich J."/>
            <person name="Litt A."/>
        </authorList>
    </citation>
    <scope>NUCLEOTIDE SEQUENCE [LARGE SCALE GENOMIC DNA]</scope>
    <source>
        <strain evidence="2">AR-01</strain>
    </source>
</reference>
<evidence type="ECO:0000313" key="2">
    <source>
        <dbReference type="EMBL" id="MCE5166674.1"/>
    </source>
</evidence>
<feature type="non-terminal residue" evidence="2">
    <location>
        <position position="101"/>
    </location>
</feature>
<feature type="region of interest" description="Disordered" evidence="1">
    <location>
        <begin position="1"/>
        <end position="101"/>
    </location>
</feature>
<accession>A0ABS8Y9B9</accession>
<dbReference type="Proteomes" id="UP000823775">
    <property type="component" value="Unassembled WGS sequence"/>
</dbReference>
<dbReference type="EMBL" id="JACEIK010029064">
    <property type="protein sequence ID" value="MCE5166674.1"/>
    <property type="molecule type" value="Genomic_DNA"/>
</dbReference>
<protein>
    <submittedName>
        <fullName evidence="2">Uncharacterized protein</fullName>
    </submittedName>
</protein>
<sequence>MSLTADSPVHSSSSDDFAAFLDAELDSASDASPDRDEVQNEEAEGEEEVEDEEGKDEDDDSGDDDDGSIDSSRTKKRKVELVEAVVDPQSSVSRGEPAETS</sequence>
<proteinExistence type="predicted"/>
<feature type="compositionally biased region" description="Low complexity" evidence="1">
    <location>
        <begin position="11"/>
        <end position="31"/>
    </location>
</feature>
<organism evidence="2 3">
    <name type="scientific">Datura stramonium</name>
    <name type="common">Jimsonweed</name>
    <name type="synonym">Common thornapple</name>
    <dbReference type="NCBI Taxonomy" id="4076"/>
    <lineage>
        <taxon>Eukaryota</taxon>
        <taxon>Viridiplantae</taxon>
        <taxon>Streptophyta</taxon>
        <taxon>Embryophyta</taxon>
        <taxon>Tracheophyta</taxon>
        <taxon>Spermatophyta</taxon>
        <taxon>Magnoliopsida</taxon>
        <taxon>eudicotyledons</taxon>
        <taxon>Gunneridae</taxon>
        <taxon>Pentapetalae</taxon>
        <taxon>asterids</taxon>
        <taxon>lamiids</taxon>
        <taxon>Solanales</taxon>
        <taxon>Solanaceae</taxon>
        <taxon>Solanoideae</taxon>
        <taxon>Datureae</taxon>
        <taxon>Datura</taxon>
    </lineage>
</organism>